<reference evidence="3" key="2">
    <citation type="submission" date="2012-11" db="EMBL/GenBank/DDBJ databases">
        <authorList>
            <person name="Kuo A."/>
            <person name="Curtis B.A."/>
            <person name="Tanifuji G."/>
            <person name="Burki F."/>
            <person name="Gruber A."/>
            <person name="Irimia M."/>
            <person name="Maruyama S."/>
            <person name="Arias M.C."/>
            <person name="Ball S.G."/>
            <person name="Gile G.H."/>
            <person name="Hirakawa Y."/>
            <person name="Hopkins J.F."/>
            <person name="Rensing S.A."/>
            <person name="Schmutz J."/>
            <person name="Symeonidi A."/>
            <person name="Elias M."/>
            <person name="Eveleigh R.J."/>
            <person name="Herman E.K."/>
            <person name="Klute M.J."/>
            <person name="Nakayama T."/>
            <person name="Obornik M."/>
            <person name="Reyes-Prieto A."/>
            <person name="Armbrust E.V."/>
            <person name="Aves S.J."/>
            <person name="Beiko R.G."/>
            <person name="Coutinho P."/>
            <person name="Dacks J.B."/>
            <person name="Durnford D.G."/>
            <person name="Fast N.M."/>
            <person name="Green B.R."/>
            <person name="Grisdale C."/>
            <person name="Hempe F."/>
            <person name="Henrissat B."/>
            <person name="Hoppner M.P."/>
            <person name="Ishida K.-I."/>
            <person name="Kim E."/>
            <person name="Koreny L."/>
            <person name="Kroth P.G."/>
            <person name="Liu Y."/>
            <person name="Malik S.-B."/>
            <person name="Maier U.G."/>
            <person name="McRose D."/>
            <person name="Mock T."/>
            <person name="Neilson J.A."/>
            <person name="Onodera N.T."/>
            <person name="Poole A.M."/>
            <person name="Pritham E.J."/>
            <person name="Richards T.A."/>
            <person name="Rocap G."/>
            <person name="Roy S.W."/>
            <person name="Sarai C."/>
            <person name="Schaack S."/>
            <person name="Shirato S."/>
            <person name="Slamovits C.H."/>
            <person name="Spencer D.F."/>
            <person name="Suzuki S."/>
            <person name="Worden A.Z."/>
            <person name="Zauner S."/>
            <person name="Barry K."/>
            <person name="Bell C."/>
            <person name="Bharti A.K."/>
            <person name="Crow J.A."/>
            <person name="Grimwood J."/>
            <person name="Kramer R."/>
            <person name="Lindquist E."/>
            <person name="Lucas S."/>
            <person name="Salamov A."/>
            <person name="McFadden G.I."/>
            <person name="Lane C.E."/>
            <person name="Keeling P.J."/>
            <person name="Gray M.W."/>
            <person name="Grigoriev I.V."/>
            <person name="Archibald J.M."/>
        </authorList>
    </citation>
    <scope>NUCLEOTIDE SEQUENCE</scope>
    <source>
        <strain evidence="3">CCMP2712</strain>
    </source>
</reference>
<accession>L1IHQ1</accession>
<evidence type="ECO:0000313" key="1">
    <source>
        <dbReference type="EMBL" id="EKX35330.1"/>
    </source>
</evidence>
<gene>
    <name evidence="1" type="ORF">GUITHDRAFT_118454</name>
</gene>
<keyword evidence="3" id="KW-1185">Reference proteome</keyword>
<reference evidence="2" key="3">
    <citation type="submission" date="2015-06" db="UniProtKB">
        <authorList>
            <consortium name="EnsemblProtists"/>
        </authorList>
    </citation>
    <scope>IDENTIFICATION</scope>
</reference>
<dbReference type="EMBL" id="JH993092">
    <property type="protein sequence ID" value="EKX35330.1"/>
    <property type="molecule type" value="Genomic_DNA"/>
</dbReference>
<dbReference type="GeneID" id="17292108"/>
<evidence type="ECO:0000313" key="2">
    <source>
        <dbReference type="EnsemblProtists" id="EKX35330"/>
    </source>
</evidence>
<dbReference type="PaxDb" id="55529-EKX35330"/>
<dbReference type="HOGENOM" id="CLU_2488155_0_0_1"/>
<organism evidence="1">
    <name type="scientific">Guillardia theta (strain CCMP2712)</name>
    <name type="common">Cryptophyte</name>
    <dbReference type="NCBI Taxonomy" id="905079"/>
    <lineage>
        <taxon>Eukaryota</taxon>
        <taxon>Cryptophyceae</taxon>
        <taxon>Pyrenomonadales</taxon>
        <taxon>Geminigeraceae</taxon>
        <taxon>Guillardia</taxon>
    </lineage>
</organism>
<sequence>MPLQDTNESPTEVDQELDAIEQALEQFLMPMALYQPEELWSNFFWSTGTNEGWDTPLGWIVQHDDWVTPFNWEALTQEHPSPTLQVG</sequence>
<dbReference type="RefSeq" id="XP_005822310.1">
    <property type="nucleotide sequence ID" value="XM_005822253.1"/>
</dbReference>
<dbReference type="AlphaFoldDB" id="L1IHQ1"/>
<evidence type="ECO:0000313" key="3">
    <source>
        <dbReference type="Proteomes" id="UP000011087"/>
    </source>
</evidence>
<dbReference type="KEGG" id="gtt:GUITHDRAFT_118454"/>
<reference evidence="1 3" key="1">
    <citation type="journal article" date="2012" name="Nature">
        <title>Algal genomes reveal evolutionary mosaicism and the fate of nucleomorphs.</title>
        <authorList>
            <consortium name="DOE Joint Genome Institute"/>
            <person name="Curtis B.A."/>
            <person name="Tanifuji G."/>
            <person name="Burki F."/>
            <person name="Gruber A."/>
            <person name="Irimia M."/>
            <person name="Maruyama S."/>
            <person name="Arias M.C."/>
            <person name="Ball S.G."/>
            <person name="Gile G.H."/>
            <person name="Hirakawa Y."/>
            <person name="Hopkins J.F."/>
            <person name="Kuo A."/>
            <person name="Rensing S.A."/>
            <person name="Schmutz J."/>
            <person name="Symeonidi A."/>
            <person name="Elias M."/>
            <person name="Eveleigh R.J."/>
            <person name="Herman E.K."/>
            <person name="Klute M.J."/>
            <person name="Nakayama T."/>
            <person name="Obornik M."/>
            <person name="Reyes-Prieto A."/>
            <person name="Armbrust E.V."/>
            <person name="Aves S.J."/>
            <person name="Beiko R.G."/>
            <person name="Coutinho P."/>
            <person name="Dacks J.B."/>
            <person name="Durnford D.G."/>
            <person name="Fast N.M."/>
            <person name="Green B.R."/>
            <person name="Grisdale C.J."/>
            <person name="Hempel F."/>
            <person name="Henrissat B."/>
            <person name="Hoppner M.P."/>
            <person name="Ishida K."/>
            <person name="Kim E."/>
            <person name="Koreny L."/>
            <person name="Kroth P.G."/>
            <person name="Liu Y."/>
            <person name="Malik S.B."/>
            <person name="Maier U.G."/>
            <person name="McRose D."/>
            <person name="Mock T."/>
            <person name="Neilson J.A."/>
            <person name="Onodera N.T."/>
            <person name="Poole A.M."/>
            <person name="Pritham E.J."/>
            <person name="Richards T.A."/>
            <person name="Rocap G."/>
            <person name="Roy S.W."/>
            <person name="Sarai C."/>
            <person name="Schaack S."/>
            <person name="Shirato S."/>
            <person name="Slamovits C.H."/>
            <person name="Spencer D.F."/>
            <person name="Suzuki S."/>
            <person name="Worden A.Z."/>
            <person name="Zauner S."/>
            <person name="Barry K."/>
            <person name="Bell C."/>
            <person name="Bharti A.K."/>
            <person name="Crow J.A."/>
            <person name="Grimwood J."/>
            <person name="Kramer R."/>
            <person name="Lindquist E."/>
            <person name="Lucas S."/>
            <person name="Salamov A."/>
            <person name="McFadden G.I."/>
            <person name="Lane C.E."/>
            <person name="Keeling P.J."/>
            <person name="Gray M.W."/>
            <person name="Grigoriev I.V."/>
            <person name="Archibald J.M."/>
        </authorList>
    </citation>
    <scope>NUCLEOTIDE SEQUENCE</scope>
    <source>
        <strain evidence="1 3">CCMP2712</strain>
    </source>
</reference>
<dbReference type="EnsemblProtists" id="EKX35330">
    <property type="protein sequence ID" value="EKX35330"/>
    <property type="gene ID" value="GUITHDRAFT_118454"/>
</dbReference>
<dbReference type="Proteomes" id="UP000011087">
    <property type="component" value="Unassembled WGS sequence"/>
</dbReference>
<protein>
    <submittedName>
        <fullName evidence="1 2">Uncharacterized protein</fullName>
    </submittedName>
</protein>
<proteinExistence type="predicted"/>
<name>L1IHQ1_GUITC</name>